<reference evidence="2" key="1">
    <citation type="submission" date="2017-02" db="EMBL/GenBank/DDBJ databases">
        <authorList>
            <person name="Varghese N."/>
            <person name="Submissions S."/>
        </authorList>
    </citation>
    <scope>NUCLEOTIDE SEQUENCE [LARGE SCALE GENOMIC DNA]</scope>
    <source>
        <strain evidence="2">ATCC 27094</strain>
    </source>
</reference>
<dbReference type="AlphaFoldDB" id="A0A1T4SS14"/>
<proteinExistence type="predicted"/>
<sequence>MHNFLFRCPATGLMIQGSIEQVDPSTRFVPQDCPVCGGIHLVDPRTGERPQDEAKGDSDC</sequence>
<keyword evidence="2" id="KW-1185">Reference proteome</keyword>
<accession>A0A1T4SS14</accession>
<protein>
    <submittedName>
        <fullName evidence="1">Uncharacterized protein</fullName>
    </submittedName>
</protein>
<evidence type="ECO:0000313" key="2">
    <source>
        <dbReference type="Proteomes" id="UP000190092"/>
    </source>
</evidence>
<evidence type="ECO:0000313" key="1">
    <source>
        <dbReference type="EMBL" id="SKA30932.1"/>
    </source>
</evidence>
<dbReference type="STRING" id="225324.SAMN02745126_05053"/>
<dbReference type="EMBL" id="FUWJ01000009">
    <property type="protein sequence ID" value="SKA30932.1"/>
    <property type="molecule type" value="Genomic_DNA"/>
</dbReference>
<dbReference type="Proteomes" id="UP000190092">
    <property type="component" value="Unassembled WGS sequence"/>
</dbReference>
<name>A0A1T4SS14_9HYPH</name>
<organism evidence="1 2">
    <name type="scientific">Enhydrobacter aerosaccus</name>
    <dbReference type="NCBI Taxonomy" id="225324"/>
    <lineage>
        <taxon>Bacteria</taxon>
        <taxon>Pseudomonadati</taxon>
        <taxon>Pseudomonadota</taxon>
        <taxon>Alphaproteobacteria</taxon>
        <taxon>Hyphomicrobiales</taxon>
        <taxon>Enhydrobacter</taxon>
    </lineage>
</organism>
<gene>
    <name evidence="1" type="ORF">SAMN02745126_05053</name>
</gene>